<keyword evidence="13" id="KW-1185">Reference proteome</keyword>
<dbReference type="GO" id="GO:0004338">
    <property type="term" value="F:glucan exo-1,3-beta-glucosidase activity"/>
    <property type="evidence" value="ECO:0007669"/>
    <property type="project" value="UniProtKB-EC"/>
</dbReference>
<keyword evidence="3 12" id="KW-0378">Hydrolase</keyword>
<feature type="domain" description="Glycoside hydrolase family 5" evidence="11">
    <location>
        <begin position="145"/>
        <end position="398"/>
    </location>
</feature>
<evidence type="ECO:0000256" key="9">
    <source>
        <dbReference type="ARBA" id="ARBA00038929"/>
    </source>
</evidence>
<evidence type="ECO:0000256" key="10">
    <source>
        <dbReference type="SAM" id="Phobius"/>
    </source>
</evidence>
<reference evidence="12" key="1">
    <citation type="journal article" date="2021" name="Sci. Rep.">
        <title>Diploid genomic architecture of Nitzschia inconspicua, an elite biomass production diatom.</title>
        <authorList>
            <person name="Oliver A."/>
            <person name="Podell S."/>
            <person name="Pinowska A."/>
            <person name="Traller J.C."/>
            <person name="Smith S.R."/>
            <person name="McClure R."/>
            <person name="Beliaev A."/>
            <person name="Bohutskyi P."/>
            <person name="Hill E.A."/>
            <person name="Rabines A."/>
            <person name="Zheng H."/>
            <person name="Allen L.Z."/>
            <person name="Kuo A."/>
            <person name="Grigoriev I.V."/>
            <person name="Allen A.E."/>
            <person name="Hazlebeck D."/>
            <person name="Allen E.E."/>
        </authorList>
    </citation>
    <scope>NUCLEOTIDE SEQUENCE</scope>
    <source>
        <strain evidence="12">Hildebrandi</strain>
    </source>
</reference>
<sequence>MRIDRQLQDYEKGHDDDKKKYIRGVNLGGWLMAERFITPYLFAVNSCHLQGSLCWYPGQTGAPKKLSNSSDIATNSTMGPPEDPYRHSIHTLCDPTTCQPVQPVRIKEPNDYHERGWRAYFDYPVDEYTLGQTLRTSVGGLSMAQTYMERHWDTFLTFQDLKDLKAAGVTHLRIPMSYWIRGDLKEGEPYIPGGWPYFVRAAKWCRTIGGLAIWADLHGAPGSENGFDNSGNFKGVSSCEGWDRNPVNVQRTVDILTDIAQAIAQEGLQDVVTGFGVLNEPFVDCNEAVVRNYYNQALNILRSTLGDHISVFVGDTFRAIRFNDGFWTDPEIYHDTYLDSHPYHVFFEQGRAFTPRQHIAYVCRHDTNDVKLCCYEDPPNNTIPSRGISRIIGEWSAAYDTLPTAMTPFIMKHIETTGRAPFLNRTLSTERREFLRNFVEAQMIAYEAHDEGVSSGWLFWNFKMEGGAFAEWDFLRGVEEKWMPPIPHPTIPSQDVYGSCLDIYNRTNDDYAIVEEFPDPRTLDWNQWQGWGANDDFVMSDPNIPDVSYGPSPPWYRRSWVLPMLLVLACFVALKLRWFASSKRRDRLGYTELKV</sequence>
<evidence type="ECO:0000313" key="13">
    <source>
        <dbReference type="Proteomes" id="UP000693970"/>
    </source>
</evidence>
<comment type="subcellular location">
    <subcellularLocation>
        <location evidence="1">Cell envelope</location>
    </subcellularLocation>
    <subcellularLocation>
        <location evidence="2">Membrane</location>
    </subcellularLocation>
</comment>
<evidence type="ECO:0000259" key="11">
    <source>
        <dbReference type="Pfam" id="PF00150"/>
    </source>
</evidence>
<dbReference type="PANTHER" id="PTHR31297">
    <property type="entry name" value="GLUCAN ENDO-1,6-BETA-GLUCOSIDASE B"/>
    <property type="match status" value="1"/>
</dbReference>
<keyword evidence="5" id="KW-0325">Glycoprotein</keyword>
<dbReference type="GO" id="GO:0005576">
    <property type="term" value="C:extracellular region"/>
    <property type="evidence" value="ECO:0007669"/>
    <property type="project" value="TreeGrafter"/>
</dbReference>
<keyword evidence="6" id="KW-0326">Glycosidase</keyword>
<evidence type="ECO:0000256" key="5">
    <source>
        <dbReference type="ARBA" id="ARBA00023180"/>
    </source>
</evidence>
<dbReference type="Proteomes" id="UP000693970">
    <property type="component" value="Unassembled WGS sequence"/>
</dbReference>
<keyword evidence="10" id="KW-1133">Transmembrane helix</keyword>
<evidence type="ECO:0000313" key="12">
    <source>
        <dbReference type="EMBL" id="KAG7369963.1"/>
    </source>
</evidence>
<evidence type="ECO:0000256" key="2">
    <source>
        <dbReference type="ARBA" id="ARBA00004370"/>
    </source>
</evidence>
<feature type="transmembrane region" description="Helical" evidence="10">
    <location>
        <begin position="560"/>
        <end position="580"/>
    </location>
</feature>
<dbReference type="GO" id="GO:0009986">
    <property type="term" value="C:cell surface"/>
    <property type="evidence" value="ECO:0007669"/>
    <property type="project" value="TreeGrafter"/>
</dbReference>
<dbReference type="AlphaFoldDB" id="A0A9K3LXT1"/>
<dbReference type="EMBL" id="JAGRRH010000005">
    <property type="protein sequence ID" value="KAG7369963.1"/>
    <property type="molecule type" value="Genomic_DNA"/>
</dbReference>
<evidence type="ECO:0000256" key="4">
    <source>
        <dbReference type="ARBA" id="ARBA00023136"/>
    </source>
</evidence>
<dbReference type="InterPro" id="IPR050386">
    <property type="entry name" value="Glycosyl_hydrolase_5"/>
</dbReference>
<dbReference type="GO" id="GO:0016020">
    <property type="term" value="C:membrane"/>
    <property type="evidence" value="ECO:0007669"/>
    <property type="project" value="UniProtKB-SubCell"/>
</dbReference>
<evidence type="ECO:0000256" key="8">
    <source>
        <dbReference type="ARBA" id="ARBA00036824"/>
    </source>
</evidence>
<dbReference type="OrthoDB" id="1887033at2759"/>
<keyword evidence="4 10" id="KW-0472">Membrane</keyword>
<dbReference type="GO" id="GO:0009251">
    <property type="term" value="P:glucan catabolic process"/>
    <property type="evidence" value="ECO:0007669"/>
    <property type="project" value="TreeGrafter"/>
</dbReference>
<dbReference type="InterPro" id="IPR001547">
    <property type="entry name" value="Glyco_hydro_5"/>
</dbReference>
<evidence type="ECO:0000256" key="1">
    <source>
        <dbReference type="ARBA" id="ARBA00004196"/>
    </source>
</evidence>
<name>A0A9K3LXT1_9STRA</name>
<dbReference type="PANTHER" id="PTHR31297:SF34">
    <property type="entry name" value="GLUCAN 1,3-BETA-GLUCOSIDASE 2"/>
    <property type="match status" value="1"/>
</dbReference>
<keyword evidence="7" id="KW-0961">Cell wall biogenesis/degradation</keyword>
<protein>
    <recommendedName>
        <fullName evidence="9">glucan 1,3-beta-glucosidase</fullName>
        <ecNumber evidence="9">3.2.1.58</ecNumber>
    </recommendedName>
</protein>
<reference evidence="12" key="2">
    <citation type="submission" date="2021-04" db="EMBL/GenBank/DDBJ databases">
        <authorList>
            <person name="Podell S."/>
        </authorList>
    </citation>
    <scope>NUCLEOTIDE SEQUENCE</scope>
    <source>
        <strain evidence="12">Hildebrandi</strain>
    </source>
</reference>
<comment type="catalytic activity">
    <reaction evidence="8">
        <text>Successive hydrolysis of beta-D-glucose units from the non-reducing ends of (1-&gt;3)-beta-D-glucans, releasing alpha-glucose.</text>
        <dbReference type="EC" id="3.2.1.58"/>
    </reaction>
</comment>
<organism evidence="12 13">
    <name type="scientific">Nitzschia inconspicua</name>
    <dbReference type="NCBI Taxonomy" id="303405"/>
    <lineage>
        <taxon>Eukaryota</taxon>
        <taxon>Sar</taxon>
        <taxon>Stramenopiles</taxon>
        <taxon>Ochrophyta</taxon>
        <taxon>Bacillariophyta</taxon>
        <taxon>Bacillariophyceae</taxon>
        <taxon>Bacillariophycidae</taxon>
        <taxon>Bacillariales</taxon>
        <taxon>Bacillariaceae</taxon>
        <taxon>Nitzschia</taxon>
    </lineage>
</organism>
<comment type="caution">
    <text evidence="12">The sequence shown here is derived from an EMBL/GenBank/DDBJ whole genome shotgun (WGS) entry which is preliminary data.</text>
</comment>
<proteinExistence type="predicted"/>
<evidence type="ECO:0000256" key="6">
    <source>
        <dbReference type="ARBA" id="ARBA00023295"/>
    </source>
</evidence>
<evidence type="ECO:0000256" key="7">
    <source>
        <dbReference type="ARBA" id="ARBA00023316"/>
    </source>
</evidence>
<dbReference type="GO" id="GO:0071555">
    <property type="term" value="P:cell wall organization"/>
    <property type="evidence" value="ECO:0007669"/>
    <property type="project" value="UniProtKB-KW"/>
</dbReference>
<dbReference type="EC" id="3.2.1.58" evidence="9"/>
<gene>
    <name evidence="12" type="ORF">IV203_027709</name>
</gene>
<evidence type="ECO:0000256" key="3">
    <source>
        <dbReference type="ARBA" id="ARBA00022801"/>
    </source>
</evidence>
<keyword evidence="10" id="KW-0812">Transmembrane</keyword>
<dbReference type="Pfam" id="PF00150">
    <property type="entry name" value="Cellulase"/>
    <property type="match status" value="1"/>
</dbReference>
<accession>A0A9K3LXT1</accession>